<reference evidence="1 2" key="1">
    <citation type="submission" date="2020-08" db="EMBL/GenBank/DDBJ databases">
        <title>Genome public.</title>
        <authorList>
            <person name="Liu C."/>
            <person name="Sun Q."/>
        </authorList>
    </citation>
    <scope>NUCLEOTIDE SEQUENCE [LARGE SCALE GENOMIC DNA]</scope>
    <source>
        <strain evidence="1 2">NSJ-66</strain>
    </source>
</reference>
<organism evidence="1 2">
    <name type="scientific">Hungatella hominis</name>
    <dbReference type="NCBI Taxonomy" id="2763050"/>
    <lineage>
        <taxon>Bacteria</taxon>
        <taxon>Bacillati</taxon>
        <taxon>Bacillota</taxon>
        <taxon>Clostridia</taxon>
        <taxon>Lachnospirales</taxon>
        <taxon>Lachnospiraceae</taxon>
        <taxon>Hungatella</taxon>
    </lineage>
</organism>
<sequence>MKEISLNDKILYDLHGIKIHPKMFIRGEITYTSVETYLNGYFRGLEHYSGVKLEDKIKHWYEKKVNQNSSCFFTAYVECFCKEKPEEERIHILIDLTEMFFQENPVWHIAGLIGDKSKF</sequence>
<gene>
    <name evidence="1" type="ORF">H8S75_00950</name>
</gene>
<name>A0ABR7H022_9FIRM</name>
<evidence type="ECO:0000313" key="1">
    <source>
        <dbReference type="EMBL" id="MBC5706523.1"/>
    </source>
</evidence>
<keyword evidence="2" id="KW-1185">Reference proteome</keyword>
<dbReference type="EMBL" id="JACOPB010000001">
    <property type="protein sequence ID" value="MBC5706523.1"/>
    <property type="molecule type" value="Genomic_DNA"/>
</dbReference>
<dbReference type="Proteomes" id="UP000634672">
    <property type="component" value="Unassembled WGS sequence"/>
</dbReference>
<comment type="caution">
    <text evidence="1">The sequence shown here is derived from an EMBL/GenBank/DDBJ whole genome shotgun (WGS) entry which is preliminary data.</text>
</comment>
<evidence type="ECO:0000313" key="2">
    <source>
        <dbReference type="Proteomes" id="UP000634672"/>
    </source>
</evidence>
<protein>
    <submittedName>
        <fullName evidence="1">Uncharacterized protein</fullName>
    </submittedName>
</protein>
<dbReference type="RefSeq" id="WP_187018606.1">
    <property type="nucleotide sequence ID" value="NZ_JACOPB010000001.1"/>
</dbReference>
<proteinExistence type="predicted"/>
<accession>A0ABR7H022</accession>